<dbReference type="OrthoDB" id="2567806at2759"/>
<gene>
    <name evidence="3" type="ORF">PPNO1_LOCUS5900</name>
</gene>
<keyword evidence="4" id="KW-1185">Reference proteome</keyword>
<evidence type="ECO:0000313" key="4">
    <source>
        <dbReference type="Proteomes" id="UP000838763"/>
    </source>
</evidence>
<dbReference type="SUPFAM" id="SSF89895">
    <property type="entry name" value="FYSH domain"/>
    <property type="match status" value="1"/>
</dbReference>
<proteinExistence type="predicted"/>
<organism evidence="3 4">
    <name type="scientific">Parascedosporium putredinis</name>
    <dbReference type="NCBI Taxonomy" id="1442378"/>
    <lineage>
        <taxon>Eukaryota</taxon>
        <taxon>Fungi</taxon>
        <taxon>Dikarya</taxon>
        <taxon>Ascomycota</taxon>
        <taxon>Pezizomycotina</taxon>
        <taxon>Sordariomycetes</taxon>
        <taxon>Hypocreomycetidae</taxon>
        <taxon>Microascales</taxon>
        <taxon>Microascaceae</taxon>
        <taxon>Parascedosporium</taxon>
    </lineage>
</organism>
<evidence type="ECO:0000259" key="2">
    <source>
        <dbReference type="Pfam" id="PF01172"/>
    </source>
</evidence>
<reference evidence="3" key="1">
    <citation type="submission" date="2022-11" db="EMBL/GenBank/DDBJ databases">
        <authorList>
            <person name="Scott C."/>
            <person name="Bruce N."/>
        </authorList>
    </citation>
    <scope>NUCLEOTIDE SEQUENCE</scope>
</reference>
<feature type="region of interest" description="Disordered" evidence="1">
    <location>
        <begin position="78"/>
        <end position="101"/>
    </location>
</feature>
<accession>A0A9P1H5B5</accession>
<dbReference type="EMBL" id="CALLCH030000015">
    <property type="protein sequence ID" value="CAI4216240.1"/>
    <property type="molecule type" value="Genomic_DNA"/>
</dbReference>
<dbReference type="Proteomes" id="UP000838763">
    <property type="component" value="Unassembled WGS sequence"/>
</dbReference>
<dbReference type="Gene3D" id="3.30.1250.10">
    <property type="entry name" value="Ribosome maturation protein SBDS, N-terminal domain"/>
    <property type="match status" value="1"/>
</dbReference>
<dbReference type="AlphaFoldDB" id="A0A9P1H5B5"/>
<feature type="domain" description="Ribosome maturation protein SDO1/SBDS N-terminal" evidence="2">
    <location>
        <begin position="28"/>
        <end position="85"/>
    </location>
</feature>
<evidence type="ECO:0000313" key="3">
    <source>
        <dbReference type="EMBL" id="CAI4216240.1"/>
    </source>
</evidence>
<sequence>MARGEATKIRVHLKGAHQDFIVFVDDNETFQNFKIFGTGGQGGAQGSYNAPSRADLENEFDTHDEDTIIQRILGSGEAQEIEMPERQGNTNDSFNSTKTRT</sequence>
<evidence type="ECO:0000256" key="1">
    <source>
        <dbReference type="SAM" id="MobiDB-lite"/>
    </source>
</evidence>
<dbReference type="Pfam" id="PF01172">
    <property type="entry name" value="SBDS_N"/>
    <property type="match status" value="1"/>
</dbReference>
<dbReference type="InterPro" id="IPR019783">
    <property type="entry name" value="SDO1/SBDS_N"/>
</dbReference>
<feature type="compositionally biased region" description="Polar residues" evidence="1">
    <location>
        <begin position="87"/>
        <end position="101"/>
    </location>
</feature>
<protein>
    <recommendedName>
        <fullName evidence="2">Ribosome maturation protein SDO1/SBDS N-terminal domain-containing protein</fullName>
    </recommendedName>
</protein>
<comment type="caution">
    <text evidence="3">The sequence shown here is derived from an EMBL/GenBank/DDBJ whole genome shotgun (WGS) entry which is preliminary data.</text>
</comment>
<dbReference type="InterPro" id="IPR036786">
    <property type="entry name" value="Ribosome_mat_SBDS_N_sf"/>
</dbReference>
<name>A0A9P1H5B5_9PEZI</name>